<evidence type="ECO:0000256" key="17">
    <source>
        <dbReference type="ARBA" id="ARBA00023264"/>
    </source>
</evidence>
<evidence type="ECO:0000256" key="7">
    <source>
        <dbReference type="ARBA" id="ARBA00019373"/>
    </source>
</evidence>
<keyword evidence="14" id="KW-0443">Lipid metabolism</keyword>
<comment type="pathway">
    <text evidence="3 18">Phospholipid metabolism; CDP-diacylglycerol biosynthesis; CDP-diacylglycerol from sn-glycerol 3-phosphate: step 3/3.</text>
</comment>
<feature type="transmembrane region" description="Helical" evidence="20">
    <location>
        <begin position="274"/>
        <end position="293"/>
    </location>
</feature>
<comment type="similarity">
    <text evidence="5 18">Belongs to the CDS family.</text>
</comment>
<comment type="caution">
    <text evidence="21">The sequence shown here is derived from an EMBL/GenBank/DDBJ whole genome shotgun (WGS) entry which is preliminary data.</text>
</comment>
<keyword evidence="10 18" id="KW-0808">Transferase</keyword>
<evidence type="ECO:0000313" key="22">
    <source>
        <dbReference type="Proteomes" id="UP000556084"/>
    </source>
</evidence>
<dbReference type="RefSeq" id="WP_184345712.1">
    <property type="nucleotide sequence ID" value="NZ_JACHJH010000001.1"/>
</dbReference>
<sequence length="367" mass="38410">MNDASWGAAPSTGHRRAADRGSAPGYRREVPPPAGPLHEAGAAAQTRPMPIVPDAGGDQDDRERGAAHVGGPLFRDEQEPDIRPQQPDAPEAPKAKKSAGRDLRAAIGVGVGLGAVILASLFIYKPVFLGVIVLAVVVGLWELTSRLAERKDIKAPLVPLAVGGAAMIIAGYASGAEGAWVAMAFTALAVLVWRMTEPPDNYLKDVTAGLFAAFYVPFLATFVALMLAAGDGAWRVLTFLILTVVSDTGAYAVGWRFGKHKLAPRISPGKTREGLVGAVVFAMVAGALCMHFLIDDGEWWQGLLLGLAVAVSATLGDLGESMIKRDLGIKDMGALLPGHGGIMDRLDSLLPTAPVVWVLMVAFVGSA</sequence>
<evidence type="ECO:0000256" key="4">
    <source>
        <dbReference type="ARBA" id="ARBA00005189"/>
    </source>
</evidence>
<evidence type="ECO:0000256" key="2">
    <source>
        <dbReference type="ARBA" id="ARBA00004651"/>
    </source>
</evidence>
<evidence type="ECO:0000256" key="15">
    <source>
        <dbReference type="ARBA" id="ARBA00023136"/>
    </source>
</evidence>
<dbReference type="Proteomes" id="UP000556084">
    <property type="component" value="Unassembled WGS sequence"/>
</dbReference>
<evidence type="ECO:0000256" key="11">
    <source>
        <dbReference type="ARBA" id="ARBA00022692"/>
    </source>
</evidence>
<evidence type="ECO:0000256" key="14">
    <source>
        <dbReference type="ARBA" id="ARBA00023098"/>
    </source>
</evidence>
<dbReference type="Pfam" id="PF01148">
    <property type="entry name" value="CTP_transf_1"/>
    <property type="match status" value="1"/>
</dbReference>
<evidence type="ECO:0000256" key="19">
    <source>
        <dbReference type="SAM" id="MobiDB-lite"/>
    </source>
</evidence>
<comment type="pathway">
    <text evidence="4">Lipid metabolism.</text>
</comment>
<comment type="subcellular location">
    <subcellularLocation>
        <location evidence="2">Cell membrane</location>
        <topology evidence="2">Multi-pass membrane protein</topology>
    </subcellularLocation>
</comment>
<keyword evidence="9" id="KW-0444">Lipid biosynthesis</keyword>
<keyword evidence="12 18" id="KW-0548">Nucleotidyltransferase</keyword>
<evidence type="ECO:0000256" key="6">
    <source>
        <dbReference type="ARBA" id="ARBA00012487"/>
    </source>
</evidence>
<comment type="catalytic activity">
    <reaction evidence="1 18">
        <text>a 1,2-diacyl-sn-glycero-3-phosphate + CTP + H(+) = a CDP-1,2-diacyl-sn-glycerol + diphosphate</text>
        <dbReference type="Rhea" id="RHEA:16229"/>
        <dbReference type="ChEBI" id="CHEBI:15378"/>
        <dbReference type="ChEBI" id="CHEBI:33019"/>
        <dbReference type="ChEBI" id="CHEBI:37563"/>
        <dbReference type="ChEBI" id="CHEBI:58332"/>
        <dbReference type="ChEBI" id="CHEBI:58608"/>
        <dbReference type="EC" id="2.7.7.41"/>
    </reaction>
</comment>
<feature type="transmembrane region" description="Helical" evidence="20">
    <location>
        <begin position="299"/>
        <end position="318"/>
    </location>
</feature>
<evidence type="ECO:0000313" key="21">
    <source>
        <dbReference type="EMBL" id="MBB4891032.1"/>
    </source>
</evidence>
<feature type="transmembrane region" description="Helical" evidence="20">
    <location>
        <begin position="155"/>
        <end position="173"/>
    </location>
</feature>
<evidence type="ECO:0000256" key="10">
    <source>
        <dbReference type="ARBA" id="ARBA00022679"/>
    </source>
</evidence>
<evidence type="ECO:0000256" key="13">
    <source>
        <dbReference type="ARBA" id="ARBA00022989"/>
    </source>
</evidence>
<keyword evidence="15 20" id="KW-0472">Membrane</keyword>
<organism evidence="21 22">
    <name type="scientific">Streptomyces olivoverticillatus</name>
    <dbReference type="NCBI Taxonomy" id="66427"/>
    <lineage>
        <taxon>Bacteria</taxon>
        <taxon>Bacillati</taxon>
        <taxon>Actinomycetota</taxon>
        <taxon>Actinomycetes</taxon>
        <taxon>Kitasatosporales</taxon>
        <taxon>Streptomycetaceae</taxon>
        <taxon>Streptomyces</taxon>
    </lineage>
</organism>
<dbReference type="InterPro" id="IPR000374">
    <property type="entry name" value="PC_trans"/>
</dbReference>
<evidence type="ECO:0000256" key="20">
    <source>
        <dbReference type="SAM" id="Phobius"/>
    </source>
</evidence>
<keyword evidence="16" id="KW-0594">Phospholipid biosynthesis</keyword>
<dbReference type="UniPathway" id="UPA00557">
    <property type="reaction ID" value="UER00614"/>
</dbReference>
<reference evidence="21 22" key="1">
    <citation type="submission" date="2020-08" db="EMBL/GenBank/DDBJ databases">
        <title>Genomic Encyclopedia of Type Strains, Phase III (KMG-III): the genomes of soil and plant-associated and newly described type strains.</title>
        <authorList>
            <person name="Whitman W."/>
        </authorList>
    </citation>
    <scope>NUCLEOTIDE SEQUENCE [LARGE SCALE GENOMIC DNA]</scope>
    <source>
        <strain evidence="21 22">CECT 3266</strain>
    </source>
</reference>
<name>A0A7W7PIF4_9ACTN</name>
<keyword evidence="13 20" id="KW-1133">Transmembrane helix</keyword>
<evidence type="ECO:0000256" key="5">
    <source>
        <dbReference type="ARBA" id="ARBA00010185"/>
    </source>
</evidence>
<gene>
    <name evidence="21" type="ORF">FHS39_000032</name>
</gene>
<keyword evidence="11 18" id="KW-0812">Transmembrane</keyword>
<keyword evidence="17" id="KW-1208">Phospholipid metabolism</keyword>
<feature type="transmembrane region" description="Helical" evidence="20">
    <location>
        <begin position="103"/>
        <end position="121"/>
    </location>
</feature>
<evidence type="ECO:0000256" key="18">
    <source>
        <dbReference type="RuleBase" id="RU003938"/>
    </source>
</evidence>
<feature type="region of interest" description="Disordered" evidence="19">
    <location>
        <begin position="1"/>
        <end position="98"/>
    </location>
</feature>
<evidence type="ECO:0000256" key="3">
    <source>
        <dbReference type="ARBA" id="ARBA00005119"/>
    </source>
</evidence>
<dbReference type="PANTHER" id="PTHR46382:SF1">
    <property type="entry name" value="PHOSPHATIDATE CYTIDYLYLTRANSFERASE"/>
    <property type="match status" value="1"/>
</dbReference>
<dbReference type="GO" id="GO:0016024">
    <property type="term" value="P:CDP-diacylglycerol biosynthetic process"/>
    <property type="evidence" value="ECO:0007669"/>
    <property type="project" value="UniProtKB-UniPathway"/>
</dbReference>
<dbReference type="EMBL" id="JACHJH010000001">
    <property type="protein sequence ID" value="MBB4891032.1"/>
    <property type="molecule type" value="Genomic_DNA"/>
</dbReference>
<dbReference type="GO" id="GO:0005886">
    <property type="term" value="C:plasma membrane"/>
    <property type="evidence" value="ECO:0007669"/>
    <property type="project" value="UniProtKB-SubCell"/>
</dbReference>
<feature type="transmembrane region" description="Helical" evidence="20">
    <location>
        <begin position="234"/>
        <end position="253"/>
    </location>
</feature>
<accession>A0A7W7PIF4</accession>
<evidence type="ECO:0000256" key="12">
    <source>
        <dbReference type="ARBA" id="ARBA00022695"/>
    </source>
</evidence>
<dbReference type="PROSITE" id="PS01315">
    <property type="entry name" value="CDS"/>
    <property type="match status" value="1"/>
</dbReference>
<dbReference type="PANTHER" id="PTHR46382">
    <property type="entry name" value="PHOSPHATIDATE CYTIDYLYLTRANSFERASE"/>
    <property type="match status" value="1"/>
</dbReference>
<dbReference type="AlphaFoldDB" id="A0A7W7PIF4"/>
<evidence type="ECO:0000256" key="16">
    <source>
        <dbReference type="ARBA" id="ARBA00023209"/>
    </source>
</evidence>
<dbReference type="GO" id="GO:0004605">
    <property type="term" value="F:phosphatidate cytidylyltransferase activity"/>
    <property type="evidence" value="ECO:0007669"/>
    <property type="project" value="UniProtKB-EC"/>
</dbReference>
<proteinExistence type="inferred from homology"/>
<keyword evidence="8" id="KW-1003">Cell membrane</keyword>
<feature type="transmembrane region" description="Helical" evidence="20">
    <location>
        <begin position="208"/>
        <end position="228"/>
    </location>
</feature>
<protein>
    <recommendedName>
        <fullName evidence="7 18">Phosphatidate cytidylyltransferase</fullName>
        <ecNumber evidence="6 18">2.7.7.41</ecNumber>
    </recommendedName>
</protein>
<feature type="transmembrane region" description="Helical" evidence="20">
    <location>
        <begin position="179"/>
        <end position="196"/>
    </location>
</feature>
<evidence type="ECO:0000256" key="1">
    <source>
        <dbReference type="ARBA" id="ARBA00001698"/>
    </source>
</evidence>
<keyword evidence="22" id="KW-1185">Reference proteome</keyword>
<dbReference type="EC" id="2.7.7.41" evidence="6 18"/>
<evidence type="ECO:0000256" key="8">
    <source>
        <dbReference type="ARBA" id="ARBA00022475"/>
    </source>
</evidence>
<feature type="transmembrane region" description="Helical" evidence="20">
    <location>
        <begin position="127"/>
        <end position="143"/>
    </location>
</feature>
<evidence type="ECO:0000256" key="9">
    <source>
        <dbReference type="ARBA" id="ARBA00022516"/>
    </source>
</evidence>